<dbReference type="InterPro" id="IPR043519">
    <property type="entry name" value="NT_sf"/>
</dbReference>
<keyword evidence="6" id="KW-0173">Coenzyme A biosynthesis</keyword>
<dbReference type="InterPro" id="IPR007344">
    <property type="entry name" value="GrpB/CoaE"/>
</dbReference>
<dbReference type="Gene3D" id="3.40.50.300">
    <property type="entry name" value="P-loop containing nucleotide triphosphate hydrolases"/>
    <property type="match status" value="1"/>
</dbReference>
<evidence type="ECO:0000256" key="2">
    <source>
        <dbReference type="ARBA" id="ARBA00011058"/>
    </source>
</evidence>
<dbReference type="PANTHER" id="PTHR10695">
    <property type="entry name" value="DEPHOSPHO-COA KINASE-RELATED"/>
    <property type="match status" value="1"/>
</dbReference>
<dbReference type="CDD" id="cd02022">
    <property type="entry name" value="DPCK"/>
    <property type="match status" value="1"/>
</dbReference>
<dbReference type="NCBIfam" id="TIGR00152">
    <property type="entry name" value="dephospho-CoA kinase"/>
    <property type="match status" value="1"/>
</dbReference>
<evidence type="ECO:0000256" key="1">
    <source>
        <dbReference type="ARBA" id="ARBA00008826"/>
    </source>
</evidence>
<keyword evidence="5 6" id="KW-0067">ATP-binding</keyword>
<evidence type="ECO:0000256" key="3">
    <source>
        <dbReference type="ARBA" id="ARBA00022490"/>
    </source>
</evidence>
<feature type="binding site" evidence="6">
    <location>
        <begin position="11"/>
        <end position="16"/>
    </location>
    <ligand>
        <name>ATP</name>
        <dbReference type="ChEBI" id="CHEBI:30616"/>
    </ligand>
</feature>
<dbReference type="GO" id="GO:0005524">
    <property type="term" value="F:ATP binding"/>
    <property type="evidence" value="ECO:0007669"/>
    <property type="project" value="UniProtKB-UniRule"/>
</dbReference>
<dbReference type="InterPro" id="IPR001977">
    <property type="entry name" value="Depp_CoAkinase"/>
</dbReference>
<keyword evidence="4 6" id="KW-0547">Nucleotide-binding</keyword>
<dbReference type="Pfam" id="PF04229">
    <property type="entry name" value="GrpB"/>
    <property type="match status" value="1"/>
</dbReference>
<comment type="pathway">
    <text evidence="6">Cofactor biosynthesis; coenzyme A biosynthesis; CoA from (R)-pantothenate: step 5/5.</text>
</comment>
<dbReference type="SUPFAM" id="SSF52540">
    <property type="entry name" value="P-loop containing nucleoside triphosphate hydrolases"/>
    <property type="match status" value="1"/>
</dbReference>
<evidence type="ECO:0000313" key="9">
    <source>
        <dbReference type="Proteomes" id="UP000239352"/>
    </source>
</evidence>
<comment type="caution">
    <text evidence="8">The sequence shown here is derived from an EMBL/GenBank/DDBJ whole genome shotgun (WGS) entry which is preliminary data.</text>
</comment>
<dbReference type="RefSeq" id="WP_106114860.1">
    <property type="nucleotide sequence ID" value="NZ_PVSR01000038.1"/>
</dbReference>
<evidence type="ECO:0000256" key="4">
    <source>
        <dbReference type="ARBA" id="ARBA00022741"/>
    </source>
</evidence>
<proteinExistence type="inferred from homology"/>
<dbReference type="PROSITE" id="PS51219">
    <property type="entry name" value="DPCK"/>
    <property type="match status" value="1"/>
</dbReference>
<dbReference type="NCBIfam" id="NF002879">
    <property type="entry name" value="PRK03333.1"/>
    <property type="match status" value="1"/>
</dbReference>
<evidence type="ECO:0000256" key="7">
    <source>
        <dbReference type="NCBIfam" id="TIGR00152"/>
    </source>
</evidence>
<dbReference type="PANTHER" id="PTHR10695:SF46">
    <property type="entry name" value="BIFUNCTIONAL COENZYME A SYNTHASE-RELATED"/>
    <property type="match status" value="1"/>
</dbReference>
<evidence type="ECO:0000256" key="6">
    <source>
        <dbReference type="HAMAP-Rule" id="MF_00376"/>
    </source>
</evidence>
<comment type="subcellular location">
    <subcellularLocation>
        <location evidence="6">Cytoplasm</location>
    </subcellularLocation>
</comment>
<keyword evidence="3 6" id="KW-0963">Cytoplasm</keyword>
<keyword evidence="6 8" id="KW-0418">Kinase</keyword>
<keyword evidence="6" id="KW-0808">Transferase</keyword>
<dbReference type="HAMAP" id="MF_00376">
    <property type="entry name" value="Dephospho_CoA_kinase"/>
    <property type="match status" value="1"/>
</dbReference>
<dbReference type="Gene3D" id="3.30.460.10">
    <property type="entry name" value="Beta Polymerase, domain 2"/>
    <property type="match status" value="1"/>
</dbReference>
<evidence type="ECO:0000313" key="8">
    <source>
        <dbReference type="EMBL" id="PRW62215.1"/>
    </source>
</evidence>
<comment type="similarity">
    <text evidence="2">In the C-terminal section; belongs to the UPF0157 (GrpB) family.</text>
</comment>
<dbReference type="STRING" id="1050202.GCA_000384035_01988"/>
<dbReference type="InParanoid" id="A0A2T0GSX3"/>
<accession>A0A2T0GSX3</accession>
<dbReference type="EC" id="2.7.1.24" evidence="6 7"/>
<dbReference type="Proteomes" id="UP000239352">
    <property type="component" value="Unassembled WGS sequence"/>
</dbReference>
<evidence type="ECO:0000256" key="5">
    <source>
        <dbReference type="ARBA" id="ARBA00022840"/>
    </source>
</evidence>
<dbReference type="UniPathway" id="UPA00241">
    <property type="reaction ID" value="UER00356"/>
</dbReference>
<sequence>MLRVGLTGGIGAGKSTVAERLARHGAVVVDADRISREVVAPGTEGLAEIAARFGSEVLDEDGSLDRAAMARRVFADETARRDLNDIVHPRVAARTSELVAAAGEEAIVVHDVPLLVENGYQADYHLVIVVDAPVEQRVRRLVERGLAEEDARARIGAQASRQQRAEAADVWLDNSSAPADLHAEVDRLWEQRLVPFETNVRTRTPCSLGGIEPTEPDRDWPRQARRVAARIAVAVGDEGARVDHVGSTSVPGLVARDVLDLQLTVRSRQEAEELAEPLAAAGFPRSCDSDSETPWSGAERGWWRRRHVSADPGRGVELHLRVEDTANWRLALLLPAWLCSDERARAEYAELKRRYAYPAGAGAAVAEYSAAKRAWFEGALPRAERWAERTGWSPHREGHTPVNTPR</sequence>
<dbReference type="GO" id="GO:0004140">
    <property type="term" value="F:dephospho-CoA kinase activity"/>
    <property type="evidence" value="ECO:0007669"/>
    <property type="project" value="UniProtKB-UniRule"/>
</dbReference>
<gene>
    <name evidence="6" type="primary">coaE</name>
    <name evidence="8" type="ORF">CEP50_16560</name>
</gene>
<dbReference type="FunCoup" id="A0A2T0GSX3">
    <property type="interactions" value="113"/>
</dbReference>
<comment type="function">
    <text evidence="6">Catalyzes the phosphorylation of the 3'-hydroxyl group of dephosphocoenzyme A to form coenzyme A.</text>
</comment>
<keyword evidence="9" id="KW-1185">Reference proteome</keyword>
<dbReference type="GO" id="GO:0005737">
    <property type="term" value="C:cytoplasm"/>
    <property type="evidence" value="ECO:0007669"/>
    <property type="project" value="UniProtKB-SubCell"/>
</dbReference>
<reference evidence="8 9" key="1">
    <citation type="submission" date="2018-03" db="EMBL/GenBank/DDBJ databases">
        <title>Actinopolyspora mortivallis from Sahara, screening for active biomolecules.</title>
        <authorList>
            <person name="Selama O."/>
            <person name="Wellington E.M.H."/>
            <person name="Hacene H."/>
        </authorList>
    </citation>
    <scope>NUCLEOTIDE SEQUENCE [LARGE SCALE GENOMIC DNA]</scope>
    <source>
        <strain evidence="8 9">M5A</strain>
    </source>
</reference>
<dbReference type="SUPFAM" id="SSF81301">
    <property type="entry name" value="Nucleotidyltransferase"/>
    <property type="match status" value="1"/>
</dbReference>
<comment type="similarity">
    <text evidence="6">Belongs to the CoaE family.</text>
</comment>
<protein>
    <recommendedName>
        <fullName evidence="6 7">Dephospho-CoA kinase</fullName>
        <ecNumber evidence="6 7">2.7.1.24</ecNumber>
    </recommendedName>
    <alternativeName>
        <fullName evidence="6">Dephosphocoenzyme A kinase</fullName>
    </alternativeName>
</protein>
<dbReference type="InterPro" id="IPR027417">
    <property type="entry name" value="P-loop_NTPase"/>
</dbReference>
<dbReference type="GO" id="GO:0015937">
    <property type="term" value="P:coenzyme A biosynthetic process"/>
    <property type="evidence" value="ECO:0007669"/>
    <property type="project" value="UniProtKB-UniRule"/>
</dbReference>
<comment type="catalytic activity">
    <reaction evidence="6">
        <text>3'-dephospho-CoA + ATP = ADP + CoA + H(+)</text>
        <dbReference type="Rhea" id="RHEA:18245"/>
        <dbReference type="ChEBI" id="CHEBI:15378"/>
        <dbReference type="ChEBI" id="CHEBI:30616"/>
        <dbReference type="ChEBI" id="CHEBI:57287"/>
        <dbReference type="ChEBI" id="CHEBI:57328"/>
        <dbReference type="ChEBI" id="CHEBI:456216"/>
        <dbReference type="EC" id="2.7.1.24"/>
    </reaction>
</comment>
<dbReference type="EMBL" id="PVSR01000038">
    <property type="protein sequence ID" value="PRW62215.1"/>
    <property type="molecule type" value="Genomic_DNA"/>
</dbReference>
<dbReference type="AlphaFoldDB" id="A0A2T0GSX3"/>
<comment type="similarity">
    <text evidence="1">In the N-terminal section; belongs to the CoaE family.</text>
</comment>
<name>A0A2T0GSX3_ACTMO</name>
<dbReference type="Pfam" id="PF01121">
    <property type="entry name" value="CoaE"/>
    <property type="match status" value="1"/>
</dbReference>
<organism evidence="8 9">
    <name type="scientific">Actinopolyspora mortivallis</name>
    <dbReference type="NCBI Taxonomy" id="33906"/>
    <lineage>
        <taxon>Bacteria</taxon>
        <taxon>Bacillati</taxon>
        <taxon>Actinomycetota</taxon>
        <taxon>Actinomycetes</taxon>
        <taxon>Actinopolysporales</taxon>
        <taxon>Actinopolysporaceae</taxon>
        <taxon>Actinopolyspora</taxon>
    </lineage>
</organism>